<dbReference type="STRING" id="1246995.AFR_08025"/>
<reference evidence="1 2" key="1">
    <citation type="journal article" date="2014" name="J. Biotechnol.">
        <title>Complete genome sequence of the actinobacterium Actinoplanes friuliensis HAG 010964, producer of the lipopeptide antibiotic friulimycin.</title>
        <authorList>
            <person name="Ruckert C."/>
            <person name="Szczepanowski R."/>
            <person name="Albersmeier A."/>
            <person name="Goesmann A."/>
            <person name="Fischer N."/>
            <person name="Steinkamper A."/>
            <person name="Puhler A."/>
            <person name="Biener R."/>
            <person name="Schwartz D."/>
            <person name="Kalinowski J."/>
        </authorList>
    </citation>
    <scope>NUCLEOTIDE SEQUENCE [LARGE SCALE GENOMIC DNA]</scope>
    <source>
        <strain evidence="1 2">DSM 7358</strain>
    </source>
</reference>
<protein>
    <submittedName>
        <fullName evidence="1">Uncharacterized protein</fullName>
    </submittedName>
</protein>
<dbReference type="AlphaFoldDB" id="U5VSQ2"/>
<gene>
    <name evidence="1" type="ORF">AFR_08025</name>
</gene>
<dbReference type="RefSeq" id="WP_023359425.1">
    <property type="nucleotide sequence ID" value="NC_022657.1"/>
</dbReference>
<keyword evidence="2" id="KW-1185">Reference proteome</keyword>
<dbReference type="EMBL" id="CP006272">
    <property type="protein sequence ID" value="AGZ39894.1"/>
    <property type="molecule type" value="Genomic_DNA"/>
</dbReference>
<accession>U5VSQ2</accession>
<sequence length="162" mass="16679">MNPASDLGNLTVVEVALGHPDTVTAEHWLGSLAVAPVLACTHLVRTPSPQVALTLGFDGELPDLPGSSPATLSRSSGRAVLYPGVEALTGTLTVADILTLSIIEHVEVLGSGPASPESLVDTDNFVRPQWWAGSLVLTTTPAAGGLLVPFETRNPTPCCAAH</sequence>
<dbReference type="HOGENOM" id="CLU_1569767_0_0_11"/>
<evidence type="ECO:0000313" key="2">
    <source>
        <dbReference type="Proteomes" id="UP000017746"/>
    </source>
</evidence>
<dbReference type="KEGG" id="afs:AFR_08025"/>
<organism evidence="1 2">
    <name type="scientific">Actinoplanes friuliensis DSM 7358</name>
    <dbReference type="NCBI Taxonomy" id="1246995"/>
    <lineage>
        <taxon>Bacteria</taxon>
        <taxon>Bacillati</taxon>
        <taxon>Actinomycetota</taxon>
        <taxon>Actinomycetes</taxon>
        <taxon>Micromonosporales</taxon>
        <taxon>Micromonosporaceae</taxon>
        <taxon>Actinoplanes</taxon>
    </lineage>
</organism>
<proteinExistence type="predicted"/>
<name>U5VSQ2_9ACTN</name>
<dbReference type="eggNOG" id="ENOG5034039">
    <property type="taxonomic scope" value="Bacteria"/>
</dbReference>
<dbReference type="Proteomes" id="UP000017746">
    <property type="component" value="Chromosome"/>
</dbReference>
<evidence type="ECO:0000313" key="1">
    <source>
        <dbReference type="EMBL" id="AGZ39894.1"/>
    </source>
</evidence>
<dbReference type="PATRIC" id="fig|1246995.3.peg.1638"/>
<dbReference type="OrthoDB" id="5189174at2"/>